<dbReference type="Pfam" id="PF08169">
    <property type="entry name" value="RBB1NT"/>
    <property type="match status" value="1"/>
</dbReference>
<protein>
    <recommendedName>
        <fullName evidence="10">ARID domain-containing protein</fullName>
    </recommendedName>
</protein>
<keyword evidence="12" id="KW-1185">Reference proteome</keyword>
<dbReference type="SMART" id="SM00501">
    <property type="entry name" value="BRIGHT"/>
    <property type="match status" value="1"/>
</dbReference>
<evidence type="ECO:0000256" key="8">
    <source>
        <dbReference type="ARBA" id="ARBA00023242"/>
    </source>
</evidence>
<evidence type="ECO:0000256" key="3">
    <source>
        <dbReference type="ARBA" id="ARBA00022843"/>
    </source>
</evidence>
<feature type="domain" description="ARID" evidence="10">
    <location>
        <begin position="304"/>
        <end position="386"/>
    </location>
</feature>
<sequence>MKTLEEPPYLTVGTDVSAKYRGAFCEAKIKTAKRLVKAKVTFKPDLSTAEVHDENIKGPLKVGAVVEVKNQDGVYQEATINKLTDASIYTVVFDDGDEKTLRRSSLCLKGARHFAESETLDRLPLTNPEHFGTPVIGKKGNRGRRSNPIQEEELSSSSSEEEESDQRQNEDLFGKVVCVEGVATGDKKKTTWYPALVISPDCHEDMTVKKDNIFVRSFKDGKFGPDRSPITSCFIGRVCLTALDAALEFQQRQVVPCTWKTEVKEESSSSEEDDEDEEEDQEEGASGEEEEVNAESTEEVELFPDERESFLQQLYKFMEDRGTPINKRPVLGYRNLNLFKLYRLVHKLGGFDNIESGAVWKQVYQDLGIPVLNSAAGYNVKCAYRK</sequence>
<evidence type="ECO:0000313" key="12">
    <source>
        <dbReference type="Proteomes" id="UP000472267"/>
    </source>
</evidence>
<evidence type="ECO:0000256" key="5">
    <source>
        <dbReference type="ARBA" id="ARBA00023015"/>
    </source>
</evidence>
<organism evidence="11 12">
    <name type="scientific">Salarias fasciatus</name>
    <name type="common">Jewelled blenny</name>
    <name type="synonym">Blennius fasciatus</name>
    <dbReference type="NCBI Taxonomy" id="181472"/>
    <lineage>
        <taxon>Eukaryota</taxon>
        <taxon>Metazoa</taxon>
        <taxon>Chordata</taxon>
        <taxon>Craniata</taxon>
        <taxon>Vertebrata</taxon>
        <taxon>Euteleostomi</taxon>
        <taxon>Actinopterygii</taxon>
        <taxon>Neopterygii</taxon>
        <taxon>Teleostei</taxon>
        <taxon>Neoteleostei</taxon>
        <taxon>Acanthomorphata</taxon>
        <taxon>Ovalentaria</taxon>
        <taxon>Blenniimorphae</taxon>
        <taxon>Blenniiformes</taxon>
        <taxon>Blennioidei</taxon>
        <taxon>Blenniidae</taxon>
        <taxon>Salariinae</taxon>
        <taxon>Salarias</taxon>
    </lineage>
</organism>
<keyword evidence="7" id="KW-0804">Transcription</keyword>
<dbReference type="InterPro" id="IPR002999">
    <property type="entry name" value="Tudor"/>
</dbReference>
<dbReference type="Gene3D" id="1.10.150.60">
    <property type="entry name" value="ARID DNA-binding domain"/>
    <property type="match status" value="1"/>
</dbReference>
<dbReference type="InterPro" id="IPR047476">
    <property type="entry name" value="Tudor_ARID4B_rpt1"/>
</dbReference>
<evidence type="ECO:0000259" key="10">
    <source>
        <dbReference type="PROSITE" id="PS51011"/>
    </source>
</evidence>
<evidence type="ECO:0000313" key="11">
    <source>
        <dbReference type="Ensembl" id="ENSSFAP00005049693.1"/>
    </source>
</evidence>
<keyword evidence="1" id="KW-1017">Isopeptide bond</keyword>
<proteinExistence type="predicted"/>
<reference evidence="11" key="2">
    <citation type="submission" date="2025-08" db="UniProtKB">
        <authorList>
            <consortium name="Ensembl"/>
        </authorList>
    </citation>
    <scope>IDENTIFICATION</scope>
</reference>
<dbReference type="GO" id="GO:0006357">
    <property type="term" value="P:regulation of transcription by RNA polymerase II"/>
    <property type="evidence" value="ECO:0007669"/>
    <property type="project" value="TreeGrafter"/>
</dbReference>
<reference evidence="11" key="3">
    <citation type="submission" date="2025-09" db="UniProtKB">
        <authorList>
            <consortium name="Ensembl"/>
        </authorList>
    </citation>
    <scope>IDENTIFICATION</scope>
</reference>
<dbReference type="Gene3D" id="2.30.30.140">
    <property type="match status" value="2"/>
</dbReference>
<dbReference type="SMART" id="SM00333">
    <property type="entry name" value="TUDOR"/>
    <property type="match status" value="1"/>
</dbReference>
<dbReference type="Proteomes" id="UP000472267">
    <property type="component" value="Chromosome 13"/>
</dbReference>
<dbReference type="FunFam" id="1.10.150.60:FF:000003">
    <property type="entry name" value="AT-rich interactive domain-containing protein 4B"/>
    <property type="match status" value="1"/>
</dbReference>
<dbReference type="Ensembl" id="ENSSFAT00005051320.1">
    <property type="protein sequence ID" value="ENSSFAP00005049693.1"/>
    <property type="gene ID" value="ENSSFAG00005023999.1"/>
</dbReference>
<name>A0A672J637_SALFA</name>
<keyword evidence="4" id="KW-0156">Chromatin regulator</keyword>
<dbReference type="CDD" id="cd20460">
    <property type="entry name" value="Tudor_ARID4B_rpt1"/>
    <property type="match status" value="1"/>
</dbReference>
<accession>A0A672J637</accession>
<dbReference type="PROSITE" id="PS51011">
    <property type="entry name" value="ARID"/>
    <property type="match status" value="1"/>
</dbReference>
<dbReference type="SMART" id="SM01014">
    <property type="entry name" value="ARID"/>
    <property type="match status" value="1"/>
</dbReference>
<dbReference type="InterPro" id="IPR051232">
    <property type="entry name" value="ARID/SWI1_ChromRemod"/>
</dbReference>
<dbReference type="SUPFAM" id="SSF46774">
    <property type="entry name" value="ARID-like"/>
    <property type="match status" value="1"/>
</dbReference>
<feature type="compositionally biased region" description="Acidic residues" evidence="9">
    <location>
        <begin position="268"/>
        <end position="301"/>
    </location>
</feature>
<feature type="region of interest" description="Disordered" evidence="9">
    <location>
        <begin position="124"/>
        <end position="169"/>
    </location>
</feature>
<dbReference type="InterPro" id="IPR036431">
    <property type="entry name" value="ARID_dom_sf"/>
</dbReference>
<keyword evidence="8" id="KW-0539">Nucleus</keyword>
<keyword evidence="2" id="KW-0597">Phosphoprotein</keyword>
<dbReference type="SUPFAM" id="SSF63748">
    <property type="entry name" value="Tudor/PWWP/MBT"/>
    <property type="match status" value="1"/>
</dbReference>
<evidence type="ECO:0000256" key="2">
    <source>
        <dbReference type="ARBA" id="ARBA00022553"/>
    </source>
</evidence>
<feature type="compositionally biased region" description="Acidic residues" evidence="9">
    <location>
        <begin position="150"/>
        <end position="164"/>
    </location>
</feature>
<evidence type="ECO:0000256" key="1">
    <source>
        <dbReference type="ARBA" id="ARBA00022499"/>
    </source>
</evidence>
<dbReference type="GO" id="GO:0005634">
    <property type="term" value="C:nucleus"/>
    <property type="evidence" value="ECO:0007669"/>
    <property type="project" value="TreeGrafter"/>
</dbReference>
<keyword evidence="5" id="KW-0805">Transcription regulation</keyword>
<dbReference type="PANTHER" id="PTHR13964:SF24">
    <property type="entry name" value="AT-RICH INTERACTIVE DOMAIN-CONTAINING PROTEIN 4B"/>
    <property type="match status" value="1"/>
</dbReference>
<keyword evidence="3" id="KW-0832">Ubl conjugation</keyword>
<dbReference type="InterPro" id="IPR012603">
    <property type="entry name" value="ARID4A/B_PWWP"/>
</dbReference>
<evidence type="ECO:0000256" key="6">
    <source>
        <dbReference type="ARBA" id="ARBA00023125"/>
    </source>
</evidence>
<dbReference type="GO" id="GO:0006325">
    <property type="term" value="P:chromatin organization"/>
    <property type="evidence" value="ECO:0007669"/>
    <property type="project" value="UniProtKB-KW"/>
</dbReference>
<gene>
    <name evidence="11" type="primary">arid4b</name>
</gene>
<keyword evidence="6" id="KW-0238">DNA-binding</keyword>
<dbReference type="Pfam" id="PF01388">
    <property type="entry name" value="ARID"/>
    <property type="match status" value="1"/>
</dbReference>
<reference evidence="11" key="1">
    <citation type="submission" date="2019-06" db="EMBL/GenBank/DDBJ databases">
        <authorList>
            <consortium name="Wellcome Sanger Institute Data Sharing"/>
        </authorList>
    </citation>
    <scope>NUCLEOTIDE SEQUENCE [LARGE SCALE GENOMIC DNA]</scope>
</reference>
<dbReference type="PANTHER" id="PTHR13964">
    <property type="entry name" value="RBP-RELATED"/>
    <property type="match status" value="1"/>
</dbReference>
<dbReference type="FunFam" id="2.30.30.140:FF:000009">
    <property type="entry name" value="AT-rich interactive domain-containing protein 4B"/>
    <property type="match status" value="1"/>
</dbReference>
<evidence type="ECO:0000256" key="9">
    <source>
        <dbReference type="SAM" id="MobiDB-lite"/>
    </source>
</evidence>
<dbReference type="InterPro" id="IPR001606">
    <property type="entry name" value="ARID_dom"/>
</dbReference>
<evidence type="ECO:0000256" key="7">
    <source>
        <dbReference type="ARBA" id="ARBA00023163"/>
    </source>
</evidence>
<feature type="region of interest" description="Disordered" evidence="9">
    <location>
        <begin position="260"/>
        <end position="301"/>
    </location>
</feature>
<dbReference type="AlphaFoldDB" id="A0A672J637"/>
<dbReference type="GO" id="GO:0000976">
    <property type="term" value="F:transcription cis-regulatory region binding"/>
    <property type="evidence" value="ECO:0007669"/>
    <property type="project" value="TreeGrafter"/>
</dbReference>
<evidence type="ECO:0000256" key="4">
    <source>
        <dbReference type="ARBA" id="ARBA00022853"/>
    </source>
</evidence>